<reference evidence="6 7" key="1">
    <citation type="submission" date="2019-06" db="EMBL/GenBank/DDBJ databases">
        <title>Whole genome shotgun sequence of Acetobacter peroxydans NBRC 13755.</title>
        <authorList>
            <person name="Hosoyama A."/>
            <person name="Uohara A."/>
            <person name="Ohji S."/>
            <person name="Ichikawa N."/>
        </authorList>
    </citation>
    <scope>NUCLEOTIDE SEQUENCE [LARGE SCALE GENOMIC DNA]</scope>
    <source>
        <strain evidence="6 7">NBRC 13755</strain>
    </source>
</reference>
<evidence type="ECO:0000256" key="3">
    <source>
        <dbReference type="ARBA" id="ARBA00022679"/>
    </source>
</evidence>
<evidence type="ECO:0000313" key="7">
    <source>
        <dbReference type="Proteomes" id="UP000317730"/>
    </source>
</evidence>
<dbReference type="PANTHER" id="PTHR31042">
    <property type="entry name" value="CORE-2/I-BRANCHING BETA-1,6-N-ACETYLGLUCOSAMINYLTRANSFERASE FAMILY PROTEIN-RELATED"/>
    <property type="match status" value="1"/>
</dbReference>
<keyword evidence="5" id="KW-0325">Glycoprotein</keyword>
<dbReference type="InterPro" id="IPR003406">
    <property type="entry name" value="Glyco_trans_14"/>
</dbReference>
<evidence type="ECO:0000256" key="4">
    <source>
        <dbReference type="ARBA" id="ARBA00023136"/>
    </source>
</evidence>
<sequence>MTDRRSTIAYLVMAHAINDQLKLLIDSLLSDPRARLYIHIDAKVTDIGRLPADADQVKVLTDRTIVNWGGFSVVEATLALLNVALLDKENERFVLLSGSCFPLRDPVTVGDAILAQDKPSFAVWGRIDPSLAENENLGRYVVTKYHPFDIQKINPKNNGVNAFLWNIFKIINNKAPYERKIEIDDLWKGSQFFLIQRDIAISFVKPCKKLVHALRFAMAPDEIFFTTLYVRWAKQRNIPVSLTDPKTENQNIHYIRKRNSRSRPLLHRLFVPIDLRILDRKDIDAAVESGALFARKCSFEVSQKIKSFWNDKAA</sequence>
<dbReference type="Proteomes" id="UP000317730">
    <property type="component" value="Unassembled WGS sequence"/>
</dbReference>
<dbReference type="EMBL" id="BJMV01000006">
    <property type="protein sequence ID" value="GEB85535.1"/>
    <property type="molecule type" value="Genomic_DNA"/>
</dbReference>
<dbReference type="PANTHER" id="PTHR31042:SF77">
    <property type="entry name" value="GLYCOSYLTRANSFERASE"/>
    <property type="match status" value="1"/>
</dbReference>
<dbReference type="InterPro" id="IPR044174">
    <property type="entry name" value="BC10-like"/>
</dbReference>
<proteinExistence type="predicted"/>
<evidence type="ECO:0000256" key="2">
    <source>
        <dbReference type="ARBA" id="ARBA00022676"/>
    </source>
</evidence>
<protein>
    <submittedName>
        <fullName evidence="6">Glycosyl transferase</fullName>
    </submittedName>
</protein>
<dbReference type="RefSeq" id="WP_170212547.1">
    <property type="nucleotide sequence ID" value="NZ_BAPL01000005.1"/>
</dbReference>
<organism evidence="6 7">
    <name type="scientific">Acetobacter peroxydans</name>
    <dbReference type="NCBI Taxonomy" id="104098"/>
    <lineage>
        <taxon>Bacteria</taxon>
        <taxon>Pseudomonadati</taxon>
        <taxon>Pseudomonadota</taxon>
        <taxon>Alphaproteobacteria</taxon>
        <taxon>Acetobacterales</taxon>
        <taxon>Acetobacteraceae</taxon>
        <taxon>Acetobacter</taxon>
    </lineage>
</organism>
<name>A0A4Y3TXR2_9PROT</name>
<comment type="caution">
    <text evidence="6">The sequence shown here is derived from an EMBL/GenBank/DDBJ whole genome shotgun (WGS) entry which is preliminary data.</text>
</comment>
<dbReference type="AlphaFoldDB" id="A0A4Y3TXR2"/>
<keyword evidence="2" id="KW-0328">Glycosyltransferase</keyword>
<dbReference type="Pfam" id="PF02485">
    <property type="entry name" value="Branch"/>
    <property type="match status" value="1"/>
</dbReference>
<evidence type="ECO:0000256" key="1">
    <source>
        <dbReference type="ARBA" id="ARBA00004606"/>
    </source>
</evidence>
<keyword evidence="3 6" id="KW-0808">Transferase</keyword>
<evidence type="ECO:0000313" key="6">
    <source>
        <dbReference type="EMBL" id="GEB85535.1"/>
    </source>
</evidence>
<keyword evidence="7" id="KW-1185">Reference proteome</keyword>
<dbReference type="GO" id="GO:0016757">
    <property type="term" value="F:glycosyltransferase activity"/>
    <property type="evidence" value="ECO:0007669"/>
    <property type="project" value="UniProtKB-KW"/>
</dbReference>
<dbReference type="GO" id="GO:0016020">
    <property type="term" value="C:membrane"/>
    <property type="evidence" value="ECO:0007669"/>
    <property type="project" value="UniProtKB-SubCell"/>
</dbReference>
<accession>A0A4Y3TXR2</accession>
<keyword evidence="4" id="KW-0472">Membrane</keyword>
<gene>
    <name evidence="6" type="ORF">APE01nite_13320</name>
</gene>
<comment type="subcellular location">
    <subcellularLocation>
        <location evidence="1">Membrane</location>
        <topology evidence="1">Single-pass type II membrane protein</topology>
    </subcellularLocation>
</comment>
<evidence type="ECO:0000256" key="5">
    <source>
        <dbReference type="ARBA" id="ARBA00023180"/>
    </source>
</evidence>